<sequence length="204" mass="23019">MMSLVSGSRASQQTGEDDKSRPVASAPKCSWVEGVFSVVSKLCQDLYINNLDANFLFRFPLKEQTPDMMKVDEGSRLPLWSLMTVDIKEKKPDERLSPQKLNLRLTFSRSHQLPQSSRRWQHITPTAIQPERETHRKRHSGTAVIAVASQQEESLFVVMACSPVSLRGFPHSSLLPQSRDVQVTLMKTIRAQRHFGMWTGGAGD</sequence>
<comment type="caution">
    <text evidence="2">The sequence shown here is derived from an EMBL/GenBank/DDBJ whole genome shotgun (WGS) entry which is preliminary data.</text>
</comment>
<reference evidence="2" key="1">
    <citation type="submission" date="2020-03" db="EMBL/GenBank/DDBJ databases">
        <authorList>
            <person name="Weist P."/>
        </authorList>
    </citation>
    <scope>NUCLEOTIDE SEQUENCE</scope>
</reference>
<dbReference type="EMBL" id="CADEAL010002846">
    <property type="protein sequence ID" value="CAB1442435.1"/>
    <property type="molecule type" value="Genomic_DNA"/>
</dbReference>
<gene>
    <name evidence="2" type="ORF">PLEPLA_LOCUS30105</name>
</gene>
<accession>A0A9N7V3Y1</accession>
<keyword evidence="3" id="KW-1185">Reference proteome</keyword>
<proteinExistence type="predicted"/>
<organism evidence="2 3">
    <name type="scientific">Pleuronectes platessa</name>
    <name type="common">European plaice</name>
    <dbReference type="NCBI Taxonomy" id="8262"/>
    <lineage>
        <taxon>Eukaryota</taxon>
        <taxon>Metazoa</taxon>
        <taxon>Chordata</taxon>
        <taxon>Craniata</taxon>
        <taxon>Vertebrata</taxon>
        <taxon>Euteleostomi</taxon>
        <taxon>Actinopterygii</taxon>
        <taxon>Neopterygii</taxon>
        <taxon>Teleostei</taxon>
        <taxon>Neoteleostei</taxon>
        <taxon>Acanthomorphata</taxon>
        <taxon>Carangaria</taxon>
        <taxon>Pleuronectiformes</taxon>
        <taxon>Pleuronectoidei</taxon>
        <taxon>Pleuronectidae</taxon>
        <taxon>Pleuronectes</taxon>
    </lineage>
</organism>
<name>A0A9N7V3Y1_PLEPL</name>
<dbReference type="Proteomes" id="UP001153269">
    <property type="component" value="Unassembled WGS sequence"/>
</dbReference>
<feature type="region of interest" description="Disordered" evidence="1">
    <location>
        <begin position="1"/>
        <end position="24"/>
    </location>
</feature>
<evidence type="ECO:0000256" key="1">
    <source>
        <dbReference type="SAM" id="MobiDB-lite"/>
    </source>
</evidence>
<dbReference type="AlphaFoldDB" id="A0A9N7V3Y1"/>
<protein>
    <submittedName>
        <fullName evidence="2">Uncharacterized protein</fullName>
    </submittedName>
</protein>
<feature type="compositionally biased region" description="Polar residues" evidence="1">
    <location>
        <begin position="1"/>
        <end position="14"/>
    </location>
</feature>
<evidence type="ECO:0000313" key="2">
    <source>
        <dbReference type="EMBL" id="CAB1442435.1"/>
    </source>
</evidence>
<evidence type="ECO:0000313" key="3">
    <source>
        <dbReference type="Proteomes" id="UP001153269"/>
    </source>
</evidence>